<dbReference type="Pfam" id="PF02782">
    <property type="entry name" value="FGGY_C"/>
    <property type="match status" value="1"/>
</dbReference>
<dbReference type="PROSITE" id="PS00445">
    <property type="entry name" value="FGGY_KINASES_2"/>
    <property type="match status" value="1"/>
</dbReference>
<feature type="domain" description="Carbohydrate kinase FGGY N-terminal" evidence="8">
    <location>
        <begin position="8"/>
        <end position="251"/>
    </location>
</feature>
<reference evidence="11" key="1">
    <citation type="journal article" date="2019" name="Int. J. Syst. Evol. Microbiol.">
        <title>The Global Catalogue of Microorganisms (GCM) 10K type strain sequencing project: providing services to taxonomists for standard genome sequencing and annotation.</title>
        <authorList>
            <consortium name="The Broad Institute Genomics Platform"/>
            <consortium name="The Broad Institute Genome Sequencing Center for Infectious Disease"/>
            <person name="Wu L."/>
            <person name="Ma J."/>
        </authorList>
    </citation>
    <scope>NUCLEOTIDE SEQUENCE [LARGE SCALE GENOMIC DNA]</scope>
    <source>
        <strain evidence="11">JCM 16898</strain>
    </source>
</reference>
<evidence type="ECO:0000256" key="4">
    <source>
        <dbReference type="ARBA" id="ARBA00022777"/>
    </source>
</evidence>
<evidence type="ECO:0000256" key="2">
    <source>
        <dbReference type="ARBA" id="ARBA00022679"/>
    </source>
</evidence>
<dbReference type="CDD" id="cd07769">
    <property type="entry name" value="ASKHA_NBD_FGGY_GK"/>
    <property type="match status" value="1"/>
</dbReference>
<accession>A0ABP6YNL1</accession>
<sequence>MSRNDRLLVIDEGTTGTRALVFDGAARRLAARYREFTQYHPAPDRVEHDAEEIWQATLEQARAALSESGTRAGELAAVGITNQRGTSLLWDRETGEAVTRAIVWQDLRTAGLAAELAPEWGKRVQMHTGWTLAPVYSCLSLHWLLEQDPALRRRAEAGELAFGTIDSWLVHKLSGGAAHVISASNAVVTGCYDLLADDWYGEWIEALGIPRGVLPRVVDDSGVIATTDAGVFGAEVPIGAAVADQSAALFGQGCLSPGEGKTTHGTGTFLDLNTGSTPVISAHGLSTIIAWRREGETTYGLEGYAPVTGSAVQWLRDGAELLRTADETQELAESVPDNGGVYFVPALTGLAAPSWDSTARGLLIGISPGTTRGHLARAALEGIVYSIKDFVDLMAAEYGQSITSLRADGGASANNFLLQFQADMIGATIHRPADVEATSIGAAYLAGLAVEVWKTPEDCFRDVADDAVFIPGMDPARRDALYAQWGHAVERARGWVRT</sequence>
<dbReference type="Proteomes" id="UP001500689">
    <property type="component" value="Unassembled WGS sequence"/>
</dbReference>
<evidence type="ECO:0000313" key="10">
    <source>
        <dbReference type="EMBL" id="GAA3586952.1"/>
    </source>
</evidence>
<evidence type="ECO:0000256" key="5">
    <source>
        <dbReference type="ARBA" id="ARBA00022840"/>
    </source>
</evidence>
<keyword evidence="4 7" id="KW-0418">Kinase</keyword>
<dbReference type="PANTHER" id="PTHR10196:SF69">
    <property type="entry name" value="GLYCEROL KINASE"/>
    <property type="match status" value="1"/>
</dbReference>
<evidence type="ECO:0000256" key="1">
    <source>
        <dbReference type="ARBA" id="ARBA00009156"/>
    </source>
</evidence>
<evidence type="ECO:0000313" key="11">
    <source>
        <dbReference type="Proteomes" id="UP001500689"/>
    </source>
</evidence>
<feature type="domain" description="Carbohydrate kinase FGGY C-terminal" evidence="9">
    <location>
        <begin position="262"/>
        <end position="449"/>
    </location>
</feature>
<dbReference type="PANTHER" id="PTHR10196">
    <property type="entry name" value="SUGAR KINASE"/>
    <property type="match status" value="1"/>
</dbReference>
<keyword evidence="2 7" id="KW-0808">Transferase</keyword>
<dbReference type="RefSeq" id="WP_344869243.1">
    <property type="nucleotide sequence ID" value="NZ_BAAAZN010000034.1"/>
</dbReference>
<name>A0ABP6YNL1_9PSEU</name>
<evidence type="ECO:0000256" key="3">
    <source>
        <dbReference type="ARBA" id="ARBA00022741"/>
    </source>
</evidence>
<evidence type="ECO:0000256" key="6">
    <source>
        <dbReference type="ARBA" id="ARBA00043149"/>
    </source>
</evidence>
<comment type="similarity">
    <text evidence="1 7">Belongs to the FGGY kinase family.</text>
</comment>
<keyword evidence="11" id="KW-1185">Reference proteome</keyword>
<gene>
    <name evidence="10" type="primary">glpK_2</name>
    <name evidence="10" type="ORF">GCM10022222_84560</name>
</gene>
<protein>
    <recommendedName>
        <fullName evidence="6">ATP:glycerol 3-phosphotransferase</fullName>
    </recommendedName>
</protein>
<evidence type="ECO:0000259" key="9">
    <source>
        <dbReference type="Pfam" id="PF02782"/>
    </source>
</evidence>
<dbReference type="NCBIfam" id="NF000756">
    <property type="entry name" value="PRK00047.1"/>
    <property type="match status" value="1"/>
</dbReference>
<dbReference type="InterPro" id="IPR000577">
    <property type="entry name" value="Carb_kinase_FGGY"/>
</dbReference>
<dbReference type="InterPro" id="IPR043129">
    <property type="entry name" value="ATPase_NBD"/>
</dbReference>
<dbReference type="PIRSF" id="PIRSF000538">
    <property type="entry name" value="GlpK"/>
    <property type="match status" value="1"/>
</dbReference>
<organism evidence="10 11">
    <name type="scientific">Amycolatopsis ultiminotia</name>
    <dbReference type="NCBI Taxonomy" id="543629"/>
    <lineage>
        <taxon>Bacteria</taxon>
        <taxon>Bacillati</taxon>
        <taxon>Actinomycetota</taxon>
        <taxon>Actinomycetes</taxon>
        <taxon>Pseudonocardiales</taxon>
        <taxon>Pseudonocardiaceae</taxon>
        <taxon>Amycolatopsis</taxon>
    </lineage>
</organism>
<evidence type="ECO:0000259" key="8">
    <source>
        <dbReference type="Pfam" id="PF00370"/>
    </source>
</evidence>
<dbReference type="InterPro" id="IPR018485">
    <property type="entry name" value="FGGY_C"/>
</dbReference>
<evidence type="ECO:0000256" key="7">
    <source>
        <dbReference type="RuleBase" id="RU003733"/>
    </source>
</evidence>
<dbReference type="EMBL" id="BAAAZN010000034">
    <property type="protein sequence ID" value="GAA3586952.1"/>
    <property type="molecule type" value="Genomic_DNA"/>
</dbReference>
<dbReference type="InterPro" id="IPR018483">
    <property type="entry name" value="Carb_kinase_FGGY_CS"/>
</dbReference>
<dbReference type="SUPFAM" id="SSF53067">
    <property type="entry name" value="Actin-like ATPase domain"/>
    <property type="match status" value="2"/>
</dbReference>
<dbReference type="InterPro" id="IPR018484">
    <property type="entry name" value="FGGY_N"/>
</dbReference>
<keyword evidence="5" id="KW-0067">ATP-binding</keyword>
<dbReference type="Gene3D" id="3.30.420.40">
    <property type="match status" value="2"/>
</dbReference>
<proteinExistence type="inferred from homology"/>
<comment type="caution">
    <text evidence="10">The sequence shown here is derived from an EMBL/GenBank/DDBJ whole genome shotgun (WGS) entry which is preliminary data.</text>
</comment>
<dbReference type="GO" id="GO:0016301">
    <property type="term" value="F:kinase activity"/>
    <property type="evidence" value="ECO:0007669"/>
    <property type="project" value="UniProtKB-KW"/>
</dbReference>
<keyword evidence="3" id="KW-0547">Nucleotide-binding</keyword>
<dbReference type="Pfam" id="PF00370">
    <property type="entry name" value="FGGY_N"/>
    <property type="match status" value="1"/>
</dbReference>